<dbReference type="InterPro" id="IPR000120">
    <property type="entry name" value="Amidase"/>
</dbReference>
<feature type="region of interest" description="Disordered" evidence="4">
    <location>
        <begin position="236"/>
        <end position="256"/>
    </location>
</feature>
<evidence type="ECO:0000313" key="6">
    <source>
        <dbReference type="EMBL" id="HIW96070.1"/>
    </source>
</evidence>
<sequence>MCASSVSSHSFGDALSRARATTGLRDGQLGVARTFEKAHFWPAESAGDHPRPLEDMELLVKDLQQVAGEVTTMGSIHQGFVAAHHDSAATRLLAQGARLVGMSASGEFGTAAYTEPVGMGEPVNPLHPGMMVGGSSGGAAVAVARGLVEAAHATDGGGSIRIPAACVGLPGLKPAHQRRLGGSEGGSDEGGGGTFTPVAHGFIAKDLATTARVYGLTIDLDLPRGLRIGYTNAPFHSTSTHSSTSTNHTDSPTSPVDPTIAAATAAATALAATHPAVATVTHAPAPYPPHTFHLFSQLLAARCADLPGHLTALTSWLRTTGRAIPLHHRAQLERQILALNPANNTANNPAPWSDLDVIATPTIACAPPPPGAFSQLPPGLNFAAQTAWTPWGTAYNLLGWASVSFPLVDPARVPGRWPISLMLGAVANKVSASQLLGLASFISDATSRLPAEQLSIGDPGDISALGYGTRPNNGHDHGEH</sequence>
<dbReference type="PANTHER" id="PTHR11895:SF7">
    <property type="entry name" value="GLUTAMYL-TRNA(GLN) AMIDOTRANSFERASE SUBUNIT A, MITOCHONDRIAL"/>
    <property type="match status" value="1"/>
</dbReference>
<dbReference type="GO" id="GO:0004040">
    <property type="term" value="F:amidase activity"/>
    <property type="evidence" value="ECO:0007669"/>
    <property type="project" value="UniProtKB-EC"/>
</dbReference>
<proteinExistence type="inferred from homology"/>
<reference evidence="6" key="1">
    <citation type="journal article" date="2021" name="PeerJ">
        <title>Extensive microbial diversity within the chicken gut microbiome revealed by metagenomics and culture.</title>
        <authorList>
            <person name="Gilroy R."/>
            <person name="Ravi A."/>
            <person name="Getino M."/>
            <person name="Pursley I."/>
            <person name="Horton D.L."/>
            <person name="Alikhan N.F."/>
            <person name="Baker D."/>
            <person name="Gharbi K."/>
            <person name="Hall N."/>
            <person name="Watson M."/>
            <person name="Adriaenssens E.M."/>
            <person name="Foster-Nyarko E."/>
            <person name="Jarju S."/>
            <person name="Secka A."/>
            <person name="Antonio M."/>
            <person name="Oren A."/>
            <person name="Chaudhuri R.R."/>
            <person name="La Ragione R."/>
            <person name="Hildebrand F."/>
            <person name="Pallen M.J."/>
        </authorList>
    </citation>
    <scope>NUCLEOTIDE SEQUENCE</scope>
    <source>
        <strain evidence="6">4376</strain>
    </source>
</reference>
<dbReference type="PANTHER" id="PTHR11895">
    <property type="entry name" value="TRANSAMIDASE"/>
    <property type="match status" value="1"/>
</dbReference>
<evidence type="ECO:0000256" key="4">
    <source>
        <dbReference type="SAM" id="MobiDB-lite"/>
    </source>
</evidence>
<dbReference type="PROSITE" id="PS00571">
    <property type="entry name" value="AMIDASES"/>
    <property type="match status" value="1"/>
</dbReference>
<evidence type="ECO:0000256" key="2">
    <source>
        <dbReference type="ARBA" id="ARBA00009199"/>
    </source>
</evidence>
<dbReference type="AlphaFoldDB" id="A0A9D1RYQ3"/>
<dbReference type="Proteomes" id="UP000824189">
    <property type="component" value="Unassembled WGS sequence"/>
</dbReference>
<evidence type="ECO:0000259" key="5">
    <source>
        <dbReference type="Pfam" id="PF01425"/>
    </source>
</evidence>
<comment type="similarity">
    <text evidence="2">Belongs to the amidase family.</text>
</comment>
<evidence type="ECO:0000256" key="1">
    <source>
        <dbReference type="ARBA" id="ARBA00001311"/>
    </source>
</evidence>
<accession>A0A9D1RYQ3</accession>
<dbReference type="SUPFAM" id="SSF75304">
    <property type="entry name" value="Amidase signature (AS) enzymes"/>
    <property type="match status" value="1"/>
</dbReference>
<dbReference type="Pfam" id="PF01425">
    <property type="entry name" value="Amidase"/>
    <property type="match status" value="1"/>
</dbReference>
<dbReference type="Gene3D" id="3.90.1300.10">
    <property type="entry name" value="Amidase signature (AS) domain"/>
    <property type="match status" value="1"/>
</dbReference>
<dbReference type="EC" id="3.5.1.4" evidence="3"/>
<comment type="catalytic activity">
    <reaction evidence="1">
        <text>a monocarboxylic acid amide + H2O = a monocarboxylate + NH4(+)</text>
        <dbReference type="Rhea" id="RHEA:12020"/>
        <dbReference type="ChEBI" id="CHEBI:15377"/>
        <dbReference type="ChEBI" id="CHEBI:28938"/>
        <dbReference type="ChEBI" id="CHEBI:35757"/>
        <dbReference type="ChEBI" id="CHEBI:83628"/>
        <dbReference type="EC" id="3.5.1.4"/>
    </reaction>
</comment>
<dbReference type="InterPro" id="IPR036928">
    <property type="entry name" value="AS_sf"/>
</dbReference>
<name>A0A9D1RYQ3_9CORY</name>
<comment type="caution">
    <text evidence="6">The sequence shown here is derived from an EMBL/GenBank/DDBJ whole genome shotgun (WGS) entry which is preliminary data.</text>
</comment>
<evidence type="ECO:0000256" key="3">
    <source>
        <dbReference type="ARBA" id="ARBA00012922"/>
    </source>
</evidence>
<dbReference type="InterPro" id="IPR023631">
    <property type="entry name" value="Amidase_dom"/>
</dbReference>
<evidence type="ECO:0000313" key="7">
    <source>
        <dbReference type="Proteomes" id="UP000824189"/>
    </source>
</evidence>
<feature type="domain" description="Amidase" evidence="5">
    <location>
        <begin position="38"/>
        <end position="424"/>
    </location>
</feature>
<gene>
    <name evidence="6" type="ORF">H9867_06275</name>
</gene>
<reference evidence="6" key="2">
    <citation type="submission" date="2021-04" db="EMBL/GenBank/DDBJ databases">
        <authorList>
            <person name="Gilroy R."/>
        </authorList>
    </citation>
    <scope>NUCLEOTIDE SEQUENCE</scope>
    <source>
        <strain evidence="6">4376</strain>
    </source>
</reference>
<protein>
    <recommendedName>
        <fullName evidence="3">amidase</fullName>
        <ecNumber evidence="3">3.5.1.4</ecNumber>
    </recommendedName>
</protein>
<dbReference type="EMBL" id="DXFZ01000076">
    <property type="protein sequence ID" value="HIW96070.1"/>
    <property type="molecule type" value="Genomic_DNA"/>
</dbReference>
<dbReference type="InterPro" id="IPR020556">
    <property type="entry name" value="Amidase_CS"/>
</dbReference>
<organism evidence="6 7">
    <name type="scientific">Candidatus Corynebacterium gallistercoris</name>
    <dbReference type="NCBI Taxonomy" id="2838530"/>
    <lineage>
        <taxon>Bacteria</taxon>
        <taxon>Bacillati</taxon>
        <taxon>Actinomycetota</taxon>
        <taxon>Actinomycetes</taxon>
        <taxon>Mycobacteriales</taxon>
        <taxon>Corynebacteriaceae</taxon>
        <taxon>Corynebacterium</taxon>
    </lineage>
</organism>